<gene>
    <name evidence="1" type="ORF">HNR05_002610</name>
</gene>
<protein>
    <recommendedName>
        <fullName evidence="3">Helix-turn-helix domain-containing protein</fullName>
    </recommendedName>
</protein>
<keyword evidence="2" id="KW-1185">Reference proteome</keyword>
<dbReference type="AlphaFoldDB" id="A0A7Z0EH50"/>
<proteinExistence type="predicted"/>
<evidence type="ECO:0008006" key="3">
    <source>
        <dbReference type="Google" id="ProtNLM"/>
    </source>
</evidence>
<organism evidence="1 2">
    <name type="scientific">Glaciibacter psychrotolerans</name>
    <dbReference type="NCBI Taxonomy" id="670054"/>
    <lineage>
        <taxon>Bacteria</taxon>
        <taxon>Bacillati</taxon>
        <taxon>Actinomycetota</taxon>
        <taxon>Actinomycetes</taxon>
        <taxon>Micrococcales</taxon>
        <taxon>Microbacteriaceae</taxon>
        <taxon>Glaciibacter</taxon>
    </lineage>
</organism>
<dbReference type="Proteomes" id="UP000537260">
    <property type="component" value="Unassembled WGS sequence"/>
</dbReference>
<sequence length="220" mass="23969">MNLEPQLIRKPLRFERNFVQLPNTWVRDERLSFRARGLLGMLMSHDIGFKVTLKDIASTSPKEGIDAVRAATNELELVGYLKRVGLQGKGGKFEGTSWEITDPFDTGNLALFTALDYPTTVTETPVDNSATALDYPTRTALDNPTPIRTQVKNTKRLRLNDSATVAHEANMDASGGSLRGADASAEWLGCGTGLRAHEPTPDGHYCAFCGRPSPTYAASA</sequence>
<comment type="caution">
    <text evidence="1">The sequence shown here is derived from an EMBL/GenBank/DDBJ whole genome shotgun (WGS) entry which is preliminary data.</text>
</comment>
<accession>A0A7Z0EH50</accession>
<dbReference type="RefSeq" id="WP_179579515.1">
    <property type="nucleotide sequence ID" value="NZ_JACCFM010000001.1"/>
</dbReference>
<dbReference type="EMBL" id="JACCFM010000001">
    <property type="protein sequence ID" value="NYJ20819.1"/>
    <property type="molecule type" value="Genomic_DNA"/>
</dbReference>
<reference evidence="1 2" key="1">
    <citation type="submission" date="2020-07" db="EMBL/GenBank/DDBJ databases">
        <title>Sequencing the genomes of 1000 actinobacteria strains.</title>
        <authorList>
            <person name="Klenk H.-P."/>
        </authorList>
    </citation>
    <scope>NUCLEOTIDE SEQUENCE [LARGE SCALE GENOMIC DNA]</scope>
    <source>
        <strain evidence="1 2">LI1</strain>
    </source>
</reference>
<evidence type="ECO:0000313" key="2">
    <source>
        <dbReference type="Proteomes" id="UP000537260"/>
    </source>
</evidence>
<evidence type="ECO:0000313" key="1">
    <source>
        <dbReference type="EMBL" id="NYJ20819.1"/>
    </source>
</evidence>
<name>A0A7Z0EH50_9MICO</name>